<proteinExistence type="predicted"/>
<protein>
    <recommendedName>
        <fullName evidence="3">Saccharopine dehydrogenase-like C-terminal domain-containing protein</fullName>
    </recommendedName>
</protein>
<reference evidence="1 2" key="1">
    <citation type="journal article" date="2020" name="Front. Microbiol.">
        <title>Single-cell genomics of novel Actinobacteria with the Wood-Ljungdahl pathway discovered in a serpentinizing system.</title>
        <authorList>
            <person name="Merino N."/>
            <person name="Kawai M."/>
            <person name="Boyd E.S."/>
            <person name="Colman D.R."/>
            <person name="McGlynn S.E."/>
            <person name="Nealson K.H."/>
            <person name="Kurokawa K."/>
            <person name="Hongoh Y."/>
        </authorList>
    </citation>
    <scope>NUCLEOTIDE SEQUENCE [LARGE SCALE GENOMIC DNA]</scope>
    <source>
        <strain evidence="1 2">S42</strain>
    </source>
</reference>
<evidence type="ECO:0008006" key="3">
    <source>
        <dbReference type="Google" id="ProtNLM"/>
    </source>
</evidence>
<organism evidence="1 2">
    <name type="scientific">Candidatus Hakubella thermalkaliphila</name>
    <dbReference type="NCBI Taxonomy" id="2754717"/>
    <lineage>
        <taxon>Bacteria</taxon>
        <taxon>Bacillati</taxon>
        <taxon>Actinomycetota</taxon>
        <taxon>Actinomycetota incertae sedis</taxon>
        <taxon>Candidatus Hakubellales</taxon>
        <taxon>Candidatus Hakubellaceae</taxon>
        <taxon>Candidatus Hakubella</taxon>
    </lineage>
</organism>
<name>A0A6V8PMU2_9ACTN</name>
<accession>A0A6V8PMU2</accession>
<comment type="caution">
    <text evidence="1">The sequence shown here is derived from an EMBL/GenBank/DDBJ whole genome shotgun (WGS) entry which is preliminary data.</text>
</comment>
<dbReference type="Gene3D" id="3.40.50.720">
    <property type="entry name" value="NAD(P)-binding Rossmann-like Domain"/>
    <property type="match status" value="1"/>
</dbReference>
<feature type="non-terminal residue" evidence="1">
    <location>
        <position position="1"/>
    </location>
</feature>
<evidence type="ECO:0000313" key="1">
    <source>
        <dbReference type="EMBL" id="GFP33460.1"/>
    </source>
</evidence>
<dbReference type="Proteomes" id="UP000568877">
    <property type="component" value="Unassembled WGS sequence"/>
</dbReference>
<dbReference type="AlphaFoldDB" id="A0A6V8PMU2"/>
<sequence length="56" mass="6091">TSYQTAVPAAVAADLFAEGLIMQRGAFPAEVIDPKPFVEKLSQYGLNIKIEDRNPV</sequence>
<gene>
    <name evidence="1" type="ORF">HKBW3S42_01796</name>
</gene>
<evidence type="ECO:0000313" key="2">
    <source>
        <dbReference type="Proteomes" id="UP000568877"/>
    </source>
</evidence>
<dbReference type="EMBL" id="BLSA01000489">
    <property type="protein sequence ID" value="GFP33460.1"/>
    <property type="molecule type" value="Genomic_DNA"/>
</dbReference>